<dbReference type="Pfam" id="PF11412">
    <property type="entry name" value="DsbD_N"/>
    <property type="match status" value="1"/>
</dbReference>
<dbReference type="AlphaFoldDB" id="A0A918PZR1"/>
<keyword evidence="5 7" id="KW-0472">Membrane</keyword>
<feature type="transmembrane region" description="Helical" evidence="7">
    <location>
        <begin position="420"/>
        <end position="445"/>
    </location>
</feature>
<dbReference type="PANTHER" id="PTHR32234">
    <property type="entry name" value="THIOL:DISULFIDE INTERCHANGE PROTEIN DSBD"/>
    <property type="match status" value="1"/>
</dbReference>
<feature type="transmembrane region" description="Helical" evidence="7">
    <location>
        <begin position="549"/>
        <end position="567"/>
    </location>
</feature>
<dbReference type="InterPro" id="IPR003834">
    <property type="entry name" value="Cyt_c_assmbl_TM_dom"/>
</dbReference>
<name>A0A918PZR1_9CAUL</name>
<dbReference type="InterPro" id="IPR036249">
    <property type="entry name" value="Thioredoxin-like_sf"/>
</dbReference>
<evidence type="ECO:0000313" key="12">
    <source>
        <dbReference type="Proteomes" id="UP000662572"/>
    </source>
</evidence>
<evidence type="ECO:0000256" key="8">
    <source>
        <dbReference type="SAM" id="SignalP"/>
    </source>
</evidence>
<reference evidence="11" key="1">
    <citation type="journal article" date="2014" name="Int. J. Syst. Evol. Microbiol.">
        <title>Complete genome sequence of Corynebacterium casei LMG S-19264T (=DSM 44701T), isolated from a smear-ripened cheese.</title>
        <authorList>
            <consortium name="US DOE Joint Genome Institute (JGI-PGF)"/>
            <person name="Walter F."/>
            <person name="Albersmeier A."/>
            <person name="Kalinowski J."/>
            <person name="Ruckert C."/>
        </authorList>
    </citation>
    <scope>NUCLEOTIDE SEQUENCE</scope>
    <source>
        <strain evidence="11">KCTC 32296</strain>
    </source>
</reference>
<dbReference type="InterPro" id="IPR017937">
    <property type="entry name" value="Thioredoxin_CS"/>
</dbReference>
<dbReference type="Pfam" id="PF02683">
    <property type="entry name" value="DsbD_TM"/>
    <property type="match status" value="1"/>
</dbReference>
<evidence type="ECO:0000256" key="2">
    <source>
        <dbReference type="ARBA" id="ARBA00022692"/>
    </source>
</evidence>
<sequence>MKSATAIRAFVLCLMAFWGGQVSAEPVKTAHLTTELVAEHKAVAKGGDIWIAVRHEPLKGWHTYWQNPGDTGLAPVVTWSLPDKVTVGAAQWQTPERQPYMGLVNYGYSGETYLFYKLTNGTALNDGDILPLKARIDFLVCEKVCVPETVNVSLNLPVGTPGGADRAFQKTFEVLPKPVPAGYFRKTGNIIELGFPAPDNSEMFEKPNGAYFFPITSNAVPPAADQALDTGADGFTLKATTADDKPLTGPISGVIAFPNGDSYQVTLNEGAIPLNLRGLGSLSAASGEVSVVGVIIAAGLAFVGGIILNLMPCVFPILSMKILAVSRAGQDHRLARHESLLYGAGVIISFVALAVMISVAQALGSALGWGFQLQSPFVTAALSIVMLLVALNLSGLFNIGSSVQGLGAGVAVKNPYIGAFLTGVLAVVVAAPCTAPFMATAIGVALAQGGFVSFVIFLALGIGFALPIVGLTYAITYLPGLAKRLPKPGPWMDRFKHILAVPMYLAALWMVWVFAQQVSGFGLFALIIALGLVVLGVVRTLIPAVTRPVLLGLGIVLAVVSAAQTRAVTTPAAVKADVPYETFSVERIAQLRAEGKNVMVDLTAAWCVSCKVNERLVFHTDEFAAALKTTNTVYMVGDWTNQDARISQYLSRYGRSGVPLYVWYGPKGAEPVILPQLLNKGEVIKMMGSGA</sequence>
<evidence type="ECO:0000256" key="3">
    <source>
        <dbReference type="ARBA" id="ARBA00022748"/>
    </source>
</evidence>
<feature type="transmembrane region" description="Helical" evidence="7">
    <location>
        <begin position="451"/>
        <end position="476"/>
    </location>
</feature>
<comment type="caution">
    <text evidence="11">The sequence shown here is derived from an EMBL/GenBank/DDBJ whole genome shotgun (WGS) entry which is preliminary data.</text>
</comment>
<evidence type="ECO:0000256" key="4">
    <source>
        <dbReference type="ARBA" id="ARBA00022989"/>
    </source>
</evidence>
<accession>A0A918PZR1</accession>
<evidence type="ECO:0000256" key="5">
    <source>
        <dbReference type="ARBA" id="ARBA00023136"/>
    </source>
</evidence>
<keyword evidence="6" id="KW-0676">Redox-active center</keyword>
<dbReference type="Pfam" id="PF13899">
    <property type="entry name" value="Thioredoxin_7"/>
    <property type="match status" value="1"/>
</dbReference>
<keyword evidence="8" id="KW-0732">Signal</keyword>
<evidence type="ECO:0000256" key="1">
    <source>
        <dbReference type="ARBA" id="ARBA00004141"/>
    </source>
</evidence>
<dbReference type="Gene3D" id="3.40.30.10">
    <property type="entry name" value="Glutaredoxin"/>
    <property type="match status" value="1"/>
</dbReference>
<proteinExistence type="predicted"/>
<feature type="transmembrane region" description="Helical" evidence="7">
    <location>
        <begin position="339"/>
        <end position="364"/>
    </location>
</feature>
<reference evidence="11" key="2">
    <citation type="submission" date="2020-09" db="EMBL/GenBank/DDBJ databases">
        <authorList>
            <person name="Sun Q."/>
            <person name="Kim S."/>
        </authorList>
    </citation>
    <scope>NUCLEOTIDE SEQUENCE</scope>
    <source>
        <strain evidence="11">KCTC 32296</strain>
    </source>
</reference>
<feature type="transmembrane region" description="Helical" evidence="7">
    <location>
        <begin position="291"/>
        <end position="318"/>
    </location>
</feature>
<dbReference type="EMBL" id="BMZB01000001">
    <property type="protein sequence ID" value="GGZ27414.1"/>
    <property type="molecule type" value="Genomic_DNA"/>
</dbReference>
<dbReference type="CDD" id="cd02953">
    <property type="entry name" value="DsbDgamma"/>
    <property type="match status" value="1"/>
</dbReference>
<keyword evidence="2 7" id="KW-0812">Transmembrane</keyword>
<protein>
    <submittedName>
        <fullName evidence="11">Thiol:disulfide interchange protein DsbD</fullName>
    </submittedName>
</protein>
<feature type="transmembrane region" description="Helical" evidence="7">
    <location>
        <begin position="376"/>
        <end position="399"/>
    </location>
</feature>
<evidence type="ECO:0000256" key="6">
    <source>
        <dbReference type="ARBA" id="ARBA00023284"/>
    </source>
</evidence>
<dbReference type="Proteomes" id="UP000662572">
    <property type="component" value="Unassembled WGS sequence"/>
</dbReference>
<gene>
    <name evidence="11" type="ORF">GCM10011273_11380</name>
</gene>
<feature type="transmembrane region" description="Helical" evidence="7">
    <location>
        <begin position="521"/>
        <end position="542"/>
    </location>
</feature>
<dbReference type="GO" id="GO:0017004">
    <property type="term" value="P:cytochrome complex assembly"/>
    <property type="evidence" value="ECO:0007669"/>
    <property type="project" value="UniProtKB-KW"/>
</dbReference>
<dbReference type="SUPFAM" id="SSF52833">
    <property type="entry name" value="Thioredoxin-like"/>
    <property type="match status" value="1"/>
</dbReference>
<organism evidence="11 12">
    <name type="scientific">Asticcacaulis endophyticus</name>
    <dbReference type="NCBI Taxonomy" id="1395890"/>
    <lineage>
        <taxon>Bacteria</taxon>
        <taxon>Pseudomonadati</taxon>
        <taxon>Pseudomonadota</taxon>
        <taxon>Alphaproteobacteria</taxon>
        <taxon>Caulobacterales</taxon>
        <taxon>Caulobacteraceae</taxon>
        <taxon>Asticcacaulis</taxon>
    </lineage>
</organism>
<evidence type="ECO:0000259" key="9">
    <source>
        <dbReference type="Pfam" id="PF02683"/>
    </source>
</evidence>
<feature type="signal peptide" evidence="8">
    <location>
        <begin position="1"/>
        <end position="24"/>
    </location>
</feature>
<evidence type="ECO:0000259" key="10">
    <source>
        <dbReference type="Pfam" id="PF11412"/>
    </source>
</evidence>
<keyword evidence="12" id="KW-1185">Reference proteome</keyword>
<dbReference type="GO" id="GO:0045454">
    <property type="term" value="P:cell redox homeostasis"/>
    <property type="evidence" value="ECO:0007669"/>
    <property type="project" value="TreeGrafter"/>
</dbReference>
<feature type="transmembrane region" description="Helical" evidence="7">
    <location>
        <begin position="497"/>
        <end position="515"/>
    </location>
</feature>
<feature type="domain" description="Cytochrome C biogenesis protein transmembrane" evidence="9">
    <location>
        <begin position="298"/>
        <end position="511"/>
    </location>
</feature>
<dbReference type="RefSeq" id="WP_189485425.1">
    <property type="nucleotide sequence ID" value="NZ_BMZB01000001.1"/>
</dbReference>
<keyword evidence="4 7" id="KW-1133">Transmembrane helix</keyword>
<evidence type="ECO:0000313" key="11">
    <source>
        <dbReference type="EMBL" id="GGZ27414.1"/>
    </source>
</evidence>
<dbReference type="PROSITE" id="PS00194">
    <property type="entry name" value="THIOREDOXIN_1"/>
    <property type="match status" value="1"/>
</dbReference>
<evidence type="ECO:0000256" key="7">
    <source>
        <dbReference type="SAM" id="Phobius"/>
    </source>
</evidence>
<dbReference type="InterPro" id="IPR035671">
    <property type="entry name" value="DsbD_gamma"/>
</dbReference>
<dbReference type="PANTHER" id="PTHR32234:SF3">
    <property type="entry name" value="SUPPRESSION OF COPPER SENSITIVITY PROTEIN"/>
    <property type="match status" value="1"/>
</dbReference>
<dbReference type="GO" id="GO:0016020">
    <property type="term" value="C:membrane"/>
    <property type="evidence" value="ECO:0007669"/>
    <property type="project" value="UniProtKB-SubCell"/>
</dbReference>
<feature type="domain" description="Thiol:disulfide interchange protein DsbD N-terminal" evidence="10">
    <location>
        <begin position="35"/>
        <end position="154"/>
    </location>
</feature>
<feature type="chain" id="PRO_5037564404" evidence="8">
    <location>
        <begin position="25"/>
        <end position="691"/>
    </location>
</feature>
<dbReference type="GO" id="GO:0015035">
    <property type="term" value="F:protein-disulfide reductase activity"/>
    <property type="evidence" value="ECO:0007669"/>
    <property type="project" value="TreeGrafter"/>
</dbReference>
<comment type="subcellular location">
    <subcellularLocation>
        <location evidence="1">Membrane</location>
        <topology evidence="1">Multi-pass membrane protein</topology>
    </subcellularLocation>
</comment>
<keyword evidence="3" id="KW-0201">Cytochrome c-type biogenesis</keyword>
<dbReference type="InterPro" id="IPR028250">
    <property type="entry name" value="DsbDN"/>
</dbReference>